<dbReference type="InterPro" id="IPR046351">
    <property type="entry name" value="UTP4"/>
</dbReference>
<dbReference type="PANTHER" id="PTHR44163:SF1">
    <property type="entry name" value="U3 SMALL NUCLEOLAR RNA-ASSOCIATED PROTEIN 4 HOMOLOG"/>
    <property type="match status" value="1"/>
</dbReference>
<dbReference type="InterPro" id="IPR001680">
    <property type="entry name" value="WD40_rpt"/>
</dbReference>
<sequence>MQGHCRQPLAYFQFLSIASTGTMDIHRCRFVPYPTSAINTLSFNRPYIGPGEKSQKSIPVRLAVGRENGDIEIWNPLDGVWHQETIIHGGVGRKTDALVWATEPDVPLAEGGVAFGKSRLFSIGGRATVTEWDLAKARPKAHASGQHGDIWCLGLQPAPEGQSSSRLVAGTGDGCLVLYSIEDEELRLQRVLVKNPLKKVHFVSIAFQSRHVVVVGCSDGSIRIFNTRNGSEIRKMTLGRDLIGGAKDVIVWCVKVLANGDIVSGDSTGQVCIWDGKTYTQAQRIQSHSQDVLSLAVSADGTAIFSGGMDRKTILYKRLGGHNSTRWSKVFHRRYHSHDVKALAAFEGRGMSVVVSGGSDASPIVIPLREAGLENHRQLSHLPQSTPLVSAPKARLAFSWWGREIHIWKVPERSSDSTGDVDSDGVKPPRTLKRMLIKGSSDIVSAAISDDGALLAVSTVAEIKLFRLSVEKQGLNEDKDELTVTRVVLPETIANLGASLVQVSPDGKWMCLVREGSEVSILRVDIDGSQNQLQLVTTPKPQKLRRFKREAISHSLHFGLGGYPRQITHAAFAPDSEMLATADLSGFIDTWVLNSDGTKTASNQDDASSSSDESDDDEETTTANVGSWIRNPKGALIPKLPSAVTVLSFSNTVPSSPDIDYELLAVTTASWVFVFHPSIGTLTPWTRRHPYGKLPEAFRANRDLIKGALWQGSRIWLYGASSLFMLDMTHDLSTPQAGGSQDLKPGTKRKRDVHFSGAGNRMGIGALDSVKIQKTTGATGEWIDLELEDASNGRRQPDDDDDESDGGELQSLRAAEEDDDEEAGKTKAASAGWWHTYKYRPILGAVPLKPSGEQDQGQLEVVLVERPLWESLPARYADDERGDRAARDYP</sequence>
<dbReference type="InterPro" id="IPR036322">
    <property type="entry name" value="WD40_repeat_dom_sf"/>
</dbReference>
<evidence type="ECO:0000313" key="2">
    <source>
        <dbReference type="EMBL" id="ELQ36509.1"/>
    </source>
</evidence>
<dbReference type="Gene3D" id="2.130.10.10">
    <property type="entry name" value="YVTN repeat-like/Quinoprotein amine dehydrogenase"/>
    <property type="match status" value="3"/>
</dbReference>
<dbReference type="GO" id="GO:0032040">
    <property type="term" value="C:small-subunit processome"/>
    <property type="evidence" value="ECO:0007669"/>
    <property type="project" value="TreeGrafter"/>
</dbReference>
<dbReference type="SUPFAM" id="SSF50978">
    <property type="entry name" value="WD40 repeat-like"/>
    <property type="match status" value="2"/>
</dbReference>
<evidence type="ECO:0000256" key="1">
    <source>
        <dbReference type="SAM" id="MobiDB-lite"/>
    </source>
</evidence>
<dbReference type="GO" id="GO:0003723">
    <property type="term" value="F:RNA binding"/>
    <property type="evidence" value="ECO:0007669"/>
    <property type="project" value="TreeGrafter"/>
</dbReference>
<organism evidence="2">
    <name type="scientific">Pyricularia oryzae (strain Y34)</name>
    <name type="common">Rice blast fungus</name>
    <name type="synonym">Magnaporthe oryzae</name>
    <dbReference type="NCBI Taxonomy" id="1143189"/>
    <lineage>
        <taxon>Eukaryota</taxon>
        <taxon>Fungi</taxon>
        <taxon>Dikarya</taxon>
        <taxon>Ascomycota</taxon>
        <taxon>Pezizomycotina</taxon>
        <taxon>Sordariomycetes</taxon>
        <taxon>Sordariomycetidae</taxon>
        <taxon>Magnaporthales</taxon>
        <taxon>Pyriculariaceae</taxon>
        <taxon>Pyricularia</taxon>
    </lineage>
</organism>
<dbReference type="InterPro" id="IPR015943">
    <property type="entry name" value="WD40/YVTN_repeat-like_dom_sf"/>
</dbReference>
<dbReference type="AlphaFoldDB" id="A0AA97NUK2"/>
<feature type="region of interest" description="Disordered" evidence="1">
    <location>
        <begin position="598"/>
        <end position="625"/>
    </location>
</feature>
<dbReference type="Pfam" id="PF00400">
    <property type="entry name" value="WD40"/>
    <property type="match status" value="1"/>
</dbReference>
<dbReference type="PANTHER" id="PTHR44163">
    <property type="entry name" value="U3 SMALL NUCLEOLAR RNA-ASSOCIATED PROTEIN 4 HOMOLOG"/>
    <property type="match status" value="1"/>
</dbReference>
<accession>A0AA97NUK2</accession>
<reference evidence="2" key="1">
    <citation type="journal article" date="2012" name="PLoS Genet.">
        <title>Comparative analysis of the genomes of two field isolates of the rice blast fungus Magnaporthe oryzae.</title>
        <authorList>
            <person name="Xue M."/>
            <person name="Yang J."/>
            <person name="Li Z."/>
            <person name="Hu S."/>
            <person name="Yao N."/>
            <person name="Dean R.A."/>
            <person name="Zhao W."/>
            <person name="Shen M."/>
            <person name="Zhang H."/>
            <person name="Li C."/>
            <person name="Liu L."/>
            <person name="Cao L."/>
            <person name="Xu X."/>
            <person name="Xing Y."/>
            <person name="Hsiang T."/>
            <person name="Zhang Z."/>
            <person name="Xu J.R."/>
            <person name="Peng Y.L."/>
        </authorList>
    </citation>
    <scope>NUCLEOTIDE SEQUENCE</scope>
    <source>
        <strain evidence="2">Y34</strain>
    </source>
</reference>
<dbReference type="SMART" id="SM00320">
    <property type="entry name" value="WD40"/>
    <property type="match status" value="7"/>
</dbReference>
<dbReference type="GO" id="GO:0034455">
    <property type="term" value="C:t-UTP complex"/>
    <property type="evidence" value="ECO:0007669"/>
    <property type="project" value="TreeGrafter"/>
</dbReference>
<protein>
    <recommendedName>
        <fullName evidence="3">WD40 repeat-like protein</fullName>
    </recommendedName>
</protein>
<gene>
    <name evidence="2" type="ORF">OOU_Y34scaffold00655g8</name>
</gene>
<feature type="region of interest" description="Disordered" evidence="1">
    <location>
        <begin position="735"/>
        <end position="757"/>
    </location>
</feature>
<dbReference type="EMBL" id="JH792942">
    <property type="protein sequence ID" value="ELQ36509.1"/>
    <property type="molecule type" value="Genomic_DNA"/>
</dbReference>
<feature type="region of interest" description="Disordered" evidence="1">
    <location>
        <begin position="781"/>
        <end position="828"/>
    </location>
</feature>
<dbReference type="GO" id="GO:0030686">
    <property type="term" value="C:90S preribosome"/>
    <property type="evidence" value="ECO:0007669"/>
    <property type="project" value="InterPro"/>
</dbReference>
<evidence type="ECO:0008006" key="3">
    <source>
        <dbReference type="Google" id="ProtNLM"/>
    </source>
</evidence>
<dbReference type="Proteomes" id="UP000011086">
    <property type="component" value="Unassembled WGS sequence"/>
</dbReference>
<name>A0AA97NUK2_PYRO3</name>
<proteinExistence type="predicted"/>
<dbReference type="GO" id="GO:0000462">
    <property type="term" value="P:maturation of SSU-rRNA from tricistronic rRNA transcript (SSU-rRNA, 5.8S rRNA, LSU-rRNA)"/>
    <property type="evidence" value="ECO:0007669"/>
    <property type="project" value="InterPro"/>
</dbReference>